<protein>
    <submittedName>
        <fullName evidence="1">Uncharacterized protein</fullName>
    </submittedName>
</protein>
<gene>
    <name evidence="1" type="ORF">RHS03_06398</name>
</gene>
<proteinExistence type="predicted"/>
<accession>A0A8H7HNF5</accession>
<dbReference type="AlphaFoldDB" id="A0A8H7HNF5"/>
<feature type="non-terminal residue" evidence="1">
    <location>
        <position position="394"/>
    </location>
</feature>
<evidence type="ECO:0000313" key="2">
    <source>
        <dbReference type="Proteomes" id="UP000602905"/>
    </source>
</evidence>
<dbReference type="EMBL" id="JACYCD010000127">
    <property type="protein sequence ID" value="KAF8702203.1"/>
    <property type="molecule type" value="Genomic_DNA"/>
</dbReference>
<evidence type="ECO:0000313" key="1">
    <source>
        <dbReference type="EMBL" id="KAF8702203.1"/>
    </source>
</evidence>
<sequence>MEILAHSTLPNNFSQFIHGWISANRFPPEGQASTLSPSILTLSAITDNGFRFQSGAGTIEVEGYYTSSEQSPGGTIATASLRLIVPSWGAVLLMSNQTFIIQTDEHVQIDVAIGSITGTAIFRVISDPADLIVSLDYLISTPYGEFRDHAALFPVYETPFTRDDSERSPLSAATQPKSSARLLSSHPNVLLWEGAMLTKLEDGKDTLLPIPALSKVYAKIQEAKPHISRIGKLELGLKEQSTDQELLDMFLSDFAEVGGPGKDDHGIIALPTVEYLKPAEGPGDSLALGKAEGYTVDVSFLVFSLQGTVNPTQLYIEAILYGRVPLLGRIEIISLKGSLIEGVKAGIDIALAKGEVTLKLKQENGEKVVYVDLSVSLMGLGTKTVNDCRLFPLP</sequence>
<dbReference type="Proteomes" id="UP000602905">
    <property type="component" value="Unassembled WGS sequence"/>
</dbReference>
<reference evidence="1" key="1">
    <citation type="submission" date="2020-09" db="EMBL/GenBank/DDBJ databases">
        <title>Comparative genome analyses of four rice-infecting Rhizoctonia solani isolates reveal extensive enrichment of homogalacturonan modification genes.</title>
        <authorList>
            <person name="Lee D.-Y."/>
            <person name="Jeon J."/>
            <person name="Kim K.-T."/>
            <person name="Cheong K."/>
            <person name="Song H."/>
            <person name="Choi G."/>
            <person name="Ko J."/>
            <person name="Opiyo S.O."/>
            <person name="Zuo S."/>
            <person name="Madhav S."/>
            <person name="Lee Y.-H."/>
            <person name="Wang G.-L."/>
        </authorList>
    </citation>
    <scope>NUCLEOTIDE SEQUENCE</scope>
    <source>
        <strain evidence="1">AG1-IA WGL</strain>
    </source>
</reference>
<name>A0A8H7HNF5_9AGAM</name>
<organism evidence="1 2">
    <name type="scientific">Rhizoctonia solani</name>
    <dbReference type="NCBI Taxonomy" id="456999"/>
    <lineage>
        <taxon>Eukaryota</taxon>
        <taxon>Fungi</taxon>
        <taxon>Dikarya</taxon>
        <taxon>Basidiomycota</taxon>
        <taxon>Agaricomycotina</taxon>
        <taxon>Agaricomycetes</taxon>
        <taxon>Cantharellales</taxon>
        <taxon>Ceratobasidiaceae</taxon>
        <taxon>Rhizoctonia</taxon>
    </lineage>
</organism>
<dbReference type="OrthoDB" id="3066632at2759"/>
<comment type="caution">
    <text evidence="1">The sequence shown here is derived from an EMBL/GenBank/DDBJ whole genome shotgun (WGS) entry which is preliminary data.</text>
</comment>